<dbReference type="Gene3D" id="2.40.50.550">
    <property type="match status" value="1"/>
</dbReference>
<keyword evidence="4" id="KW-1185">Reference proteome</keyword>
<feature type="domain" description="Tetratricopeptide repeat protein 5 OB fold" evidence="2">
    <location>
        <begin position="108"/>
        <end position="188"/>
    </location>
</feature>
<reference evidence="3" key="2">
    <citation type="submission" date="2025-09" db="UniProtKB">
        <authorList>
            <consortium name="Ensembl"/>
        </authorList>
    </citation>
    <scope>IDENTIFICATION</scope>
</reference>
<feature type="compositionally biased region" description="Pro residues" evidence="1">
    <location>
        <begin position="206"/>
        <end position="227"/>
    </location>
</feature>
<feature type="region of interest" description="Disordered" evidence="1">
    <location>
        <begin position="1"/>
        <end position="21"/>
    </location>
</feature>
<dbReference type="AlphaFoldDB" id="A0A8B9NEC7"/>
<dbReference type="Pfam" id="PF16669">
    <property type="entry name" value="TTC5_OB"/>
    <property type="match status" value="1"/>
</dbReference>
<reference evidence="3" key="1">
    <citation type="submission" date="2025-08" db="UniProtKB">
        <authorList>
            <consortium name="Ensembl"/>
        </authorList>
    </citation>
    <scope>IDENTIFICATION</scope>
</reference>
<dbReference type="InterPro" id="IPR038645">
    <property type="entry name" value="TTC5_OB_sf"/>
</dbReference>
<evidence type="ECO:0000259" key="2">
    <source>
        <dbReference type="Pfam" id="PF16669"/>
    </source>
</evidence>
<evidence type="ECO:0000313" key="4">
    <source>
        <dbReference type="Proteomes" id="UP000694541"/>
    </source>
</evidence>
<feature type="region of interest" description="Disordered" evidence="1">
    <location>
        <begin position="201"/>
        <end position="255"/>
    </location>
</feature>
<evidence type="ECO:0000313" key="3">
    <source>
        <dbReference type="Ensembl" id="ENSANIP00000021135.1"/>
    </source>
</evidence>
<feature type="compositionally biased region" description="Basic residues" evidence="1">
    <location>
        <begin position="242"/>
        <end position="253"/>
    </location>
</feature>
<name>A0A8B9NEC7_9AVES</name>
<dbReference type="Gene3D" id="1.25.40.10">
    <property type="entry name" value="Tetratricopeptide repeat domain"/>
    <property type="match status" value="1"/>
</dbReference>
<accession>A0A8B9NEC7</accession>
<proteinExistence type="predicted"/>
<dbReference type="InterPro" id="IPR032076">
    <property type="entry name" value="TTC5_OB"/>
</dbReference>
<dbReference type="InterPro" id="IPR011990">
    <property type="entry name" value="TPR-like_helical_dom_sf"/>
</dbReference>
<feature type="compositionally biased region" description="Pro residues" evidence="1">
    <location>
        <begin position="1"/>
        <end position="11"/>
    </location>
</feature>
<protein>
    <recommendedName>
        <fullName evidence="2">Tetratricopeptide repeat protein 5 OB fold domain-containing protein</fullName>
    </recommendedName>
</protein>
<dbReference type="Ensembl" id="ENSANIT00000021834.1">
    <property type="protein sequence ID" value="ENSANIP00000021135.1"/>
    <property type="gene ID" value="ENSANIG00000014373.1"/>
</dbReference>
<organism evidence="3 4">
    <name type="scientific">Accipiter nisus</name>
    <name type="common">Eurasian sparrowhawk</name>
    <dbReference type="NCBI Taxonomy" id="211598"/>
    <lineage>
        <taxon>Eukaryota</taxon>
        <taxon>Metazoa</taxon>
        <taxon>Chordata</taxon>
        <taxon>Craniata</taxon>
        <taxon>Vertebrata</taxon>
        <taxon>Euteleostomi</taxon>
        <taxon>Archelosauria</taxon>
        <taxon>Archosauria</taxon>
        <taxon>Dinosauria</taxon>
        <taxon>Saurischia</taxon>
        <taxon>Theropoda</taxon>
        <taxon>Coelurosauria</taxon>
        <taxon>Aves</taxon>
        <taxon>Neognathae</taxon>
        <taxon>Neoaves</taxon>
        <taxon>Telluraves</taxon>
        <taxon>Accipitrimorphae</taxon>
        <taxon>Accipitriformes</taxon>
        <taxon>Accipitridae</taxon>
        <taxon>Accipitrinae</taxon>
        <taxon>Accipiter</taxon>
    </lineage>
</organism>
<evidence type="ECO:0000256" key="1">
    <source>
        <dbReference type="SAM" id="MobiDB-lite"/>
    </source>
</evidence>
<dbReference type="Proteomes" id="UP000694541">
    <property type="component" value="Unplaced"/>
</dbReference>
<feature type="compositionally biased region" description="Low complexity" evidence="1">
    <location>
        <begin position="228"/>
        <end position="241"/>
    </location>
</feature>
<sequence length="285" mass="30525">PPPPPPPPPPQERVDPEAANNPDLHLNRATLLQYQERFGAALEGLGRAAALAPGWEEPRRRHAHLLDFLGRLCALLANRGKLRGKRRRGLEGPLPPSLLGPLGRGLRPSPLAALQPGPNPQRVLLGRVLFTLTPPEGVPYAVGVADGAGSAAALTIYNAAPGWGVLVGDGLAVPEPRLCLHQHQWQGKGSGCRRRCRWSSTGVARPAPPWPPPASPWSTTPPPPAKPRPLSHAPAAPPARRGPGRGRGNKGRRPLCPGLLIWRVWPRPRVETTPPPRARPRPPGK</sequence>